<feature type="domain" description="Alpha/beta hydrolase fold-3" evidence="3">
    <location>
        <begin position="100"/>
        <end position="303"/>
    </location>
</feature>
<evidence type="ECO:0000256" key="2">
    <source>
        <dbReference type="ARBA" id="ARBA00022801"/>
    </source>
</evidence>
<dbReference type="InterPro" id="IPR013094">
    <property type="entry name" value="AB_hydrolase_3"/>
</dbReference>
<protein>
    <recommendedName>
        <fullName evidence="3">Alpha/beta hydrolase fold-3 domain-containing protein</fullName>
    </recommendedName>
</protein>
<evidence type="ECO:0000259" key="3">
    <source>
        <dbReference type="Pfam" id="PF07859"/>
    </source>
</evidence>
<gene>
    <name evidence="4" type="ORF">SmJEL517_g00721</name>
</gene>
<sequence length="393" mass="43364">MSGTPRIYPASWSDELRKEVALLHASRSLEQAYSNLKNPARTRKAIEEMMYFPLPAGVDVESVSIPRVATPGLDSNPQGKIAAEWLAPAGKLHDASLPVVLYLHGGAYVWMSPKTHRIITAKLALKNIRVLSVDYRMGPEEPFPAAVVDAFSAYKFLLAEKIDLNRVVISGAGLTVALMLYLRDRNETYPAGWAPLTPWIDLRCDAPSEHIGQEFRCDVVERDLLLPNVHAYTGGDNGLNATNHLVSPILDLGSKGRQFPPIWLSTGTTDSFLAETIYLALTRLQSSESVHLLIYEDLFHAFQLRPGASAAADNAIERQCDFIKTVTSGGTLKIKNQLTSLKANTFEEVTLSAADVKNTLKKLIDRADAISKRDYEPYRQMANTSDATDNARL</sequence>
<dbReference type="Pfam" id="PF07859">
    <property type="entry name" value="Abhydrolase_3"/>
    <property type="match status" value="1"/>
</dbReference>
<proteinExistence type="inferred from homology"/>
<dbReference type="STRING" id="1806994.A0A507C7F6"/>
<dbReference type="PROSITE" id="PS01173">
    <property type="entry name" value="LIPASE_GDXG_HIS"/>
    <property type="match status" value="1"/>
</dbReference>
<dbReference type="PANTHER" id="PTHR48081">
    <property type="entry name" value="AB HYDROLASE SUPERFAMILY PROTEIN C4A8.06C"/>
    <property type="match status" value="1"/>
</dbReference>
<evidence type="ECO:0000313" key="5">
    <source>
        <dbReference type="Proteomes" id="UP000319731"/>
    </source>
</evidence>
<evidence type="ECO:0000313" key="4">
    <source>
        <dbReference type="EMBL" id="TPX37500.1"/>
    </source>
</evidence>
<dbReference type="InterPro" id="IPR029058">
    <property type="entry name" value="AB_hydrolase_fold"/>
</dbReference>
<dbReference type="GeneID" id="42001947"/>
<dbReference type="Proteomes" id="UP000319731">
    <property type="component" value="Unassembled WGS sequence"/>
</dbReference>
<evidence type="ECO:0000256" key="1">
    <source>
        <dbReference type="ARBA" id="ARBA00010515"/>
    </source>
</evidence>
<organism evidence="4 5">
    <name type="scientific">Synchytrium microbalum</name>
    <dbReference type="NCBI Taxonomy" id="1806994"/>
    <lineage>
        <taxon>Eukaryota</taxon>
        <taxon>Fungi</taxon>
        <taxon>Fungi incertae sedis</taxon>
        <taxon>Chytridiomycota</taxon>
        <taxon>Chytridiomycota incertae sedis</taxon>
        <taxon>Chytridiomycetes</taxon>
        <taxon>Synchytriales</taxon>
        <taxon>Synchytriaceae</taxon>
        <taxon>Synchytrium</taxon>
    </lineage>
</organism>
<comment type="similarity">
    <text evidence="1">Belongs to the 'GDXG' lipolytic enzyme family.</text>
</comment>
<dbReference type="SUPFAM" id="SSF53474">
    <property type="entry name" value="alpha/beta-Hydrolases"/>
    <property type="match status" value="1"/>
</dbReference>
<dbReference type="InterPro" id="IPR002168">
    <property type="entry name" value="Lipase_GDXG_HIS_AS"/>
</dbReference>
<comment type="caution">
    <text evidence="4">The sequence shown here is derived from an EMBL/GenBank/DDBJ whole genome shotgun (WGS) entry which is preliminary data.</text>
</comment>
<dbReference type="RefSeq" id="XP_031027411.1">
    <property type="nucleotide sequence ID" value="XM_031166650.1"/>
</dbReference>
<keyword evidence="5" id="KW-1185">Reference proteome</keyword>
<keyword evidence="2" id="KW-0378">Hydrolase</keyword>
<dbReference type="Gene3D" id="3.40.50.1820">
    <property type="entry name" value="alpha/beta hydrolase"/>
    <property type="match status" value="1"/>
</dbReference>
<reference evidence="4 5" key="1">
    <citation type="journal article" date="2019" name="Sci. Rep.">
        <title>Comparative genomics of chytrid fungi reveal insights into the obligate biotrophic and pathogenic lifestyle of Synchytrium endobioticum.</title>
        <authorList>
            <person name="van de Vossenberg B.T.L.H."/>
            <person name="Warris S."/>
            <person name="Nguyen H.D.T."/>
            <person name="van Gent-Pelzer M.P.E."/>
            <person name="Joly D.L."/>
            <person name="van de Geest H.C."/>
            <person name="Bonants P.J.M."/>
            <person name="Smith D.S."/>
            <person name="Levesque C.A."/>
            <person name="van der Lee T.A.J."/>
        </authorList>
    </citation>
    <scope>NUCLEOTIDE SEQUENCE [LARGE SCALE GENOMIC DNA]</scope>
    <source>
        <strain evidence="4 5">JEL517</strain>
    </source>
</reference>
<dbReference type="AlphaFoldDB" id="A0A507C7F6"/>
<accession>A0A507C7F6</accession>
<dbReference type="PANTHER" id="PTHR48081:SF8">
    <property type="entry name" value="ALPHA_BETA HYDROLASE FOLD-3 DOMAIN-CONTAINING PROTEIN-RELATED"/>
    <property type="match status" value="1"/>
</dbReference>
<dbReference type="InterPro" id="IPR050300">
    <property type="entry name" value="GDXG_lipolytic_enzyme"/>
</dbReference>
<dbReference type="OrthoDB" id="2152029at2759"/>
<dbReference type="EMBL" id="QEAO01000002">
    <property type="protein sequence ID" value="TPX37500.1"/>
    <property type="molecule type" value="Genomic_DNA"/>
</dbReference>
<dbReference type="GO" id="GO:0016787">
    <property type="term" value="F:hydrolase activity"/>
    <property type="evidence" value="ECO:0007669"/>
    <property type="project" value="UniProtKB-KW"/>
</dbReference>
<name>A0A507C7F6_9FUNG</name>